<keyword evidence="11 20" id="KW-0547">Nucleotide-binding</keyword>
<dbReference type="InterPro" id="IPR050528">
    <property type="entry name" value="L-type_Lectin-RKs"/>
</dbReference>
<dbReference type="Gene3D" id="1.10.510.10">
    <property type="entry name" value="Transferase(Phosphotransferase) domain 1"/>
    <property type="match status" value="1"/>
</dbReference>
<dbReference type="Pfam" id="PF00069">
    <property type="entry name" value="Pkinase"/>
    <property type="match status" value="1"/>
</dbReference>
<dbReference type="EC" id="2.7.11.1" evidence="5"/>
<comment type="catalytic activity">
    <reaction evidence="19">
        <text>L-seryl-[protein] + ATP = O-phospho-L-seryl-[protein] + ADP + H(+)</text>
        <dbReference type="Rhea" id="RHEA:17989"/>
        <dbReference type="Rhea" id="RHEA-COMP:9863"/>
        <dbReference type="Rhea" id="RHEA-COMP:11604"/>
        <dbReference type="ChEBI" id="CHEBI:15378"/>
        <dbReference type="ChEBI" id="CHEBI:29999"/>
        <dbReference type="ChEBI" id="CHEBI:30616"/>
        <dbReference type="ChEBI" id="CHEBI:83421"/>
        <dbReference type="ChEBI" id="CHEBI:456216"/>
        <dbReference type="EC" id="2.7.11.1"/>
    </reaction>
</comment>
<keyword evidence="25" id="KW-1185">Reference proteome</keyword>
<evidence type="ECO:0000256" key="10">
    <source>
        <dbReference type="ARBA" id="ARBA00022734"/>
    </source>
</evidence>
<comment type="catalytic activity">
    <reaction evidence="18">
        <text>L-threonyl-[protein] + ATP = O-phospho-L-threonyl-[protein] + ADP + H(+)</text>
        <dbReference type="Rhea" id="RHEA:46608"/>
        <dbReference type="Rhea" id="RHEA-COMP:11060"/>
        <dbReference type="Rhea" id="RHEA-COMP:11605"/>
        <dbReference type="ChEBI" id="CHEBI:15378"/>
        <dbReference type="ChEBI" id="CHEBI:30013"/>
        <dbReference type="ChEBI" id="CHEBI:30616"/>
        <dbReference type="ChEBI" id="CHEBI:61977"/>
        <dbReference type="ChEBI" id="CHEBI:456216"/>
        <dbReference type="EC" id="2.7.11.1"/>
    </reaction>
</comment>
<evidence type="ECO:0000256" key="1">
    <source>
        <dbReference type="ARBA" id="ARBA00004479"/>
    </source>
</evidence>
<evidence type="ECO:0000256" key="9">
    <source>
        <dbReference type="ARBA" id="ARBA00022729"/>
    </source>
</evidence>
<evidence type="ECO:0000256" key="15">
    <source>
        <dbReference type="ARBA" id="ARBA00023136"/>
    </source>
</evidence>
<dbReference type="Proteomes" id="UP001187192">
    <property type="component" value="Unassembled WGS sequence"/>
</dbReference>
<evidence type="ECO:0000256" key="18">
    <source>
        <dbReference type="ARBA" id="ARBA00047899"/>
    </source>
</evidence>
<evidence type="ECO:0000256" key="2">
    <source>
        <dbReference type="ARBA" id="ARBA00007606"/>
    </source>
</evidence>
<evidence type="ECO:0000256" key="4">
    <source>
        <dbReference type="ARBA" id="ARBA00010217"/>
    </source>
</evidence>
<dbReference type="PROSITE" id="PS00107">
    <property type="entry name" value="PROTEIN_KINASE_ATP"/>
    <property type="match status" value="1"/>
</dbReference>
<dbReference type="PROSITE" id="PS50011">
    <property type="entry name" value="PROTEIN_KINASE_DOM"/>
    <property type="match status" value="1"/>
</dbReference>
<evidence type="ECO:0000313" key="24">
    <source>
        <dbReference type="EMBL" id="GMN56959.1"/>
    </source>
</evidence>
<dbReference type="InterPro" id="IPR011009">
    <property type="entry name" value="Kinase-like_dom_sf"/>
</dbReference>
<dbReference type="SUPFAM" id="SSF56112">
    <property type="entry name" value="Protein kinase-like (PK-like)"/>
    <property type="match status" value="1"/>
</dbReference>
<evidence type="ECO:0000256" key="14">
    <source>
        <dbReference type="ARBA" id="ARBA00022989"/>
    </source>
</evidence>
<comment type="subcellular location">
    <subcellularLocation>
        <location evidence="1">Membrane</location>
        <topology evidence="1">Single-pass type I membrane protein</topology>
    </subcellularLocation>
</comment>
<dbReference type="GO" id="GO:0004674">
    <property type="term" value="F:protein serine/threonine kinase activity"/>
    <property type="evidence" value="ECO:0007669"/>
    <property type="project" value="UniProtKB-KW"/>
</dbReference>
<keyword evidence="9 22" id="KW-0732">Signal</keyword>
<evidence type="ECO:0000256" key="20">
    <source>
        <dbReference type="PROSITE-ProRule" id="PRU10141"/>
    </source>
</evidence>
<comment type="similarity">
    <text evidence="2">Belongs to the leguminous lectin family.</text>
</comment>
<evidence type="ECO:0000256" key="3">
    <source>
        <dbReference type="ARBA" id="ARBA00008536"/>
    </source>
</evidence>
<evidence type="ECO:0000256" key="5">
    <source>
        <dbReference type="ARBA" id="ARBA00012513"/>
    </source>
</evidence>
<evidence type="ECO:0000256" key="21">
    <source>
        <dbReference type="SAM" id="Phobius"/>
    </source>
</evidence>
<evidence type="ECO:0000256" key="7">
    <source>
        <dbReference type="ARBA" id="ARBA00022679"/>
    </source>
</evidence>
<accession>A0AA88APQ7</accession>
<evidence type="ECO:0000256" key="8">
    <source>
        <dbReference type="ARBA" id="ARBA00022692"/>
    </source>
</evidence>
<keyword evidence="14 21" id="KW-1133">Transmembrane helix</keyword>
<dbReference type="GO" id="GO:0016020">
    <property type="term" value="C:membrane"/>
    <property type="evidence" value="ECO:0007669"/>
    <property type="project" value="UniProtKB-SubCell"/>
</dbReference>
<dbReference type="CDD" id="cd14066">
    <property type="entry name" value="STKc_IRAK"/>
    <property type="match status" value="1"/>
</dbReference>
<evidence type="ECO:0000256" key="11">
    <source>
        <dbReference type="ARBA" id="ARBA00022741"/>
    </source>
</evidence>
<dbReference type="CDD" id="cd06899">
    <property type="entry name" value="lectin_legume_LecRK_Arcelin_ConA"/>
    <property type="match status" value="1"/>
</dbReference>
<dbReference type="InterPro" id="IPR013320">
    <property type="entry name" value="ConA-like_dom_sf"/>
</dbReference>
<keyword evidence="15 21" id="KW-0472">Membrane</keyword>
<protein>
    <recommendedName>
        <fullName evidence="5">non-specific serine/threonine protein kinase</fullName>
        <ecNumber evidence="5">2.7.11.1</ecNumber>
    </recommendedName>
</protein>
<dbReference type="GO" id="GO:0030246">
    <property type="term" value="F:carbohydrate binding"/>
    <property type="evidence" value="ECO:0007669"/>
    <property type="project" value="UniProtKB-KW"/>
</dbReference>
<dbReference type="InterPro" id="IPR000719">
    <property type="entry name" value="Prot_kinase_dom"/>
</dbReference>
<comment type="similarity">
    <text evidence="4">In the C-terminal section; belongs to the protein kinase superfamily. Ser/Thr protein kinase family.</text>
</comment>
<evidence type="ECO:0000256" key="17">
    <source>
        <dbReference type="ARBA" id="ARBA00023180"/>
    </source>
</evidence>
<dbReference type="Gene3D" id="3.30.200.20">
    <property type="entry name" value="Phosphorylase Kinase, domain 1"/>
    <property type="match status" value="1"/>
</dbReference>
<keyword evidence="6" id="KW-0723">Serine/threonine-protein kinase</keyword>
<dbReference type="EMBL" id="BTGU01000067">
    <property type="protein sequence ID" value="GMN56959.1"/>
    <property type="molecule type" value="Genomic_DNA"/>
</dbReference>
<evidence type="ECO:0000259" key="23">
    <source>
        <dbReference type="PROSITE" id="PS50011"/>
    </source>
</evidence>
<comment type="similarity">
    <text evidence="3">In the N-terminal section; belongs to the leguminous lectin family.</text>
</comment>
<evidence type="ECO:0000256" key="22">
    <source>
        <dbReference type="SAM" id="SignalP"/>
    </source>
</evidence>
<evidence type="ECO:0000256" key="13">
    <source>
        <dbReference type="ARBA" id="ARBA00022840"/>
    </source>
</evidence>
<feature type="chain" id="PRO_5041698145" description="non-specific serine/threonine protein kinase" evidence="22">
    <location>
        <begin position="22"/>
        <end position="674"/>
    </location>
</feature>
<keyword evidence="12" id="KW-0418">Kinase</keyword>
<dbReference type="GO" id="GO:0005524">
    <property type="term" value="F:ATP binding"/>
    <property type="evidence" value="ECO:0007669"/>
    <property type="project" value="UniProtKB-UniRule"/>
</dbReference>
<dbReference type="FunFam" id="1.10.510.10:FF:000108">
    <property type="entry name" value="L-type lectin-domain containing receptor kinase S.4"/>
    <property type="match status" value="1"/>
</dbReference>
<organism evidence="24 25">
    <name type="scientific">Ficus carica</name>
    <name type="common">Common fig</name>
    <dbReference type="NCBI Taxonomy" id="3494"/>
    <lineage>
        <taxon>Eukaryota</taxon>
        <taxon>Viridiplantae</taxon>
        <taxon>Streptophyta</taxon>
        <taxon>Embryophyta</taxon>
        <taxon>Tracheophyta</taxon>
        <taxon>Spermatophyta</taxon>
        <taxon>Magnoliopsida</taxon>
        <taxon>eudicotyledons</taxon>
        <taxon>Gunneridae</taxon>
        <taxon>Pentapetalae</taxon>
        <taxon>rosids</taxon>
        <taxon>fabids</taxon>
        <taxon>Rosales</taxon>
        <taxon>Moraceae</taxon>
        <taxon>Ficeae</taxon>
        <taxon>Ficus</taxon>
    </lineage>
</organism>
<keyword evidence="16" id="KW-0675">Receptor</keyword>
<dbReference type="InterPro" id="IPR017441">
    <property type="entry name" value="Protein_kinase_ATP_BS"/>
</dbReference>
<keyword evidence="8 21" id="KW-0812">Transmembrane</keyword>
<comment type="caution">
    <text evidence="24">The sequence shown here is derived from an EMBL/GenBank/DDBJ whole genome shotgun (WGS) entry which is preliminary data.</text>
</comment>
<gene>
    <name evidence="24" type="ORF">TIFTF001_026070</name>
</gene>
<name>A0AA88APQ7_FICCA</name>
<proteinExistence type="inferred from homology"/>
<evidence type="ECO:0000256" key="12">
    <source>
        <dbReference type="ARBA" id="ARBA00022777"/>
    </source>
</evidence>
<dbReference type="SUPFAM" id="SSF49899">
    <property type="entry name" value="Concanavalin A-like lectins/glucanases"/>
    <property type="match status" value="1"/>
</dbReference>
<dbReference type="SMART" id="SM00220">
    <property type="entry name" value="S_TKc"/>
    <property type="match status" value="1"/>
</dbReference>
<feature type="transmembrane region" description="Helical" evidence="21">
    <location>
        <begin position="289"/>
        <end position="313"/>
    </location>
</feature>
<dbReference type="FunFam" id="3.30.200.20:FF:000112">
    <property type="entry name" value="Lectin-domain containing receptor kinase A4.3"/>
    <property type="match status" value="1"/>
</dbReference>
<feature type="domain" description="Protein kinase" evidence="23">
    <location>
        <begin position="347"/>
        <end position="622"/>
    </location>
</feature>
<evidence type="ECO:0000256" key="19">
    <source>
        <dbReference type="ARBA" id="ARBA00048679"/>
    </source>
</evidence>
<keyword evidence="7" id="KW-0808">Transferase</keyword>
<keyword evidence="10" id="KW-0430">Lectin</keyword>
<dbReference type="FunFam" id="2.60.120.200:FF:000051">
    <property type="entry name" value="L-type lectin-domain containing receptor kinase V.9"/>
    <property type="match status" value="1"/>
</dbReference>
<evidence type="ECO:0000313" key="25">
    <source>
        <dbReference type="Proteomes" id="UP001187192"/>
    </source>
</evidence>
<keyword evidence="13 20" id="KW-0067">ATP-binding</keyword>
<dbReference type="PANTHER" id="PTHR27007">
    <property type="match status" value="1"/>
</dbReference>
<dbReference type="Gene3D" id="2.60.120.200">
    <property type="match status" value="1"/>
</dbReference>
<sequence length="674" mass="74236">MFSKPSVTTLLLLALATVALAGNDLGFTYTGFKSANLSLDGAAETTSKGLLRLTKDTKQRKGHAFYTNPVNFKNKLNSTNASFSFSTNFVFAIRSEYKTLSGQFAFVIAPTRGLPGALPSQYLGLFNSTSNGNTTNQVIAIEFDTIKSSEFGDMDDNHVGIDINGLESVGSATARYYAANTEFLNLLLISGESMQVWIEYDGVNKQINVTMAPINMSSKPHVPLLSMNLDLSQILNPTMYVGFSSSTGSVRTSHYILGWSFQINGPAQDLIRSPLPVLPRLGPKKISKLLTIGVPLISVSSVTLAIFVIISIIRRKRKFAELLEDWELDYGPQRYRYKDLYTATKGFGDKELLGAGGFGTVYRGVLSATKVEIAVKKISHNSRQGVREFVAEIVSMGRLRHRNLAPVLGYCRRKGELLLVYDYMPNGSLDKYLYDEPETTLNWNQRFRVIKGVASGLFYLHEEWDQVVVHRDVKASNVLDGEFNGRLGDFGLARLYDHGTDPQTTHIVGTLGYLAPEHTRTGKATTSTDVFAFGAFLLEVACGRRPIDNRASSENVILVDRVFTCWNKGRILEARDQKLGVDFVAEEVELVLKLGLLCSHSEPSVRPSMRQVVEYLERHVPLPDLTGLNLCSSGLMFASGDGLGNFPLFSQSSAVNYLCSHQSSVVESLLSGGR</sequence>
<feature type="signal peptide" evidence="22">
    <location>
        <begin position="1"/>
        <end position="21"/>
    </location>
</feature>
<feature type="binding site" evidence="20">
    <location>
        <position position="377"/>
    </location>
    <ligand>
        <name>ATP</name>
        <dbReference type="ChEBI" id="CHEBI:30616"/>
    </ligand>
</feature>
<evidence type="ECO:0000256" key="16">
    <source>
        <dbReference type="ARBA" id="ARBA00023170"/>
    </source>
</evidence>
<dbReference type="Pfam" id="PF00139">
    <property type="entry name" value="Lectin_legB"/>
    <property type="match status" value="1"/>
</dbReference>
<keyword evidence="17" id="KW-0325">Glycoprotein</keyword>
<dbReference type="InterPro" id="IPR001220">
    <property type="entry name" value="Legume_lectin_dom"/>
</dbReference>
<reference evidence="24" key="1">
    <citation type="submission" date="2023-07" db="EMBL/GenBank/DDBJ databases">
        <title>draft genome sequence of fig (Ficus carica).</title>
        <authorList>
            <person name="Takahashi T."/>
            <person name="Nishimura K."/>
        </authorList>
    </citation>
    <scope>NUCLEOTIDE SEQUENCE</scope>
</reference>
<dbReference type="AlphaFoldDB" id="A0AA88APQ7"/>
<evidence type="ECO:0000256" key="6">
    <source>
        <dbReference type="ARBA" id="ARBA00022527"/>
    </source>
</evidence>